<dbReference type="AlphaFoldDB" id="A0A0H1QYC0"/>
<name>A0A0H1QYC0_9EURY</name>
<keyword evidence="1" id="KW-0472">Membrane</keyword>
<keyword evidence="1" id="KW-1133">Transmembrane helix</keyword>
<feature type="transmembrane region" description="Helical" evidence="1">
    <location>
        <begin position="94"/>
        <end position="110"/>
    </location>
</feature>
<dbReference type="PANTHER" id="PTHR38139">
    <property type="entry name" value="GATE DOMAIN-CONTAINING PROTEIN"/>
    <property type="match status" value="1"/>
</dbReference>
<evidence type="ECO:0000313" key="2">
    <source>
        <dbReference type="EMBL" id="KLK87910.1"/>
    </source>
</evidence>
<feature type="transmembrane region" description="Helical" evidence="1">
    <location>
        <begin position="188"/>
        <end position="208"/>
    </location>
</feature>
<proteinExistence type="predicted"/>
<feature type="transmembrane region" description="Helical" evidence="1">
    <location>
        <begin position="116"/>
        <end position="138"/>
    </location>
</feature>
<keyword evidence="3" id="KW-1185">Reference proteome</keyword>
<feature type="transmembrane region" description="Helical" evidence="1">
    <location>
        <begin position="228"/>
        <end position="253"/>
    </location>
</feature>
<evidence type="ECO:0000313" key="3">
    <source>
        <dbReference type="Proteomes" id="UP000035301"/>
    </source>
</evidence>
<gene>
    <name evidence="2" type="ORF">SZ63_07800</name>
</gene>
<dbReference type="STRING" id="1550566.SZ63_07800"/>
<accession>A0A0H1QYC0</accession>
<dbReference type="PANTHER" id="PTHR38139:SF1">
    <property type="entry name" value="NUCLEOSIDE TRANSPORTER_FEOB GTPASE GATE DOMAIN-CONTAINING PROTEIN"/>
    <property type="match status" value="1"/>
</dbReference>
<dbReference type="Proteomes" id="UP000035301">
    <property type="component" value="Unassembled WGS sequence"/>
</dbReference>
<dbReference type="PATRIC" id="fig|1550566.3.peg.1700"/>
<organism evidence="2 3">
    <name type="scientific">Methanoculleus sediminis</name>
    <dbReference type="NCBI Taxonomy" id="1550566"/>
    <lineage>
        <taxon>Archaea</taxon>
        <taxon>Methanobacteriati</taxon>
        <taxon>Methanobacteriota</taxon>
        <taxon>Stenosarchaea group</taxon>
        <taxon>Methanomicrobia</taxon>
        <taxon>Methanomicrobiales</taxon>
        <taxon>Methanomicrobiaceae</taxon>
        <taxon>Methanoculleus</taxon>
    </lineage>
</organism>
<reference evidence="2 3" key="1">
    <citation type="journal article" date="2015" name="Int. J. Syst. Evol. Microbiol.">
        <title>Methanoculleus sediminis sp. nov., a methanogen from sediments near a submarine mud volcano.</title>
        <authorList>
            <person name="Chen S.C."/>
            <person name="Chen M.F."/>
            <person name="Lai M.C."/>
            <person name="Weng C.Y."/>
            <person name="Wu S.Y."/>
            <person name="Lin S."/>
            <person name="Yang T.F."/>
            <person name="Chen P.C."/>
        </authorList>
    </citation>
    <scope>NUCLEOTIDE SEQUENCE [LARGE SCALE GENOMIC DNA]</scope>
    <source>
        <strain evidence="2 3">S3Fa</strain>
    </source>
</reference>
<comment type="caution">
    <text evidence="2">The sequence shown here is derived from an EMBL/GenBank/DDBJ whole genome shotgun (WGS) entry which is preliminary data.</text>
</comment>
<dbReference type="InterPro" id="IPR038880">
    <property type="entry name" value="MJ0871-like"/>
</dbReference>
<sequence length="319" mass="33760">MDGTAEIVSAALGLSFELLVRTVPIVVAGVLIAEILIALRITDRIASVAYPVTTFSHLPRECGASFLLAFVSPQAADAMLVDYHHRGMIGRSELVVAALINSFPSVVMHWRYLIPVYVPLLGVFGLIYFGILMGIGFLKTGIVMVAGRVFLPGVPASGPPEKPPGPTPPVREAVRASLGPTVKTLRRILGIMIPTIVVVAFLVEAGVFDAVAAYLEGASRLFPIPPEGLAIVAAKFGSYVAAASLASGLLAAGELSGRDIVITLLVANLLTSVVTYLRWLGSFYAAIFGPKLGARIMILSVVLQDGLLLAAIFLLAWFW</sequence>
<dbReference type="EMBL" id="JXOJ01000003">
    <property type="protein sequence ID" value="KLK87910.1"/>
    <property type="molecule type" value="Genomic_DNA"/>
</dbReference>
<dbReference type="OrthoDB" id="51620at2157"/>
<evidence type="ECO:0000256" key="1">
    <source>
        <dbReference type="SAM" id="Phobius"/>
    </source>
</evidence>
<keyword evidence="1" id="KW-0812">Transmembrane</keyword>
<feature type="transmembrane region" description="Helical" evidence="1">
    <location>
        <begin position="292"/>
        <end position="318"/>
    </location>
</feature>
<feature type="transmembrane region" description="Helical" evidence="1">
    <location>
        <begin position="18"/>
        <end position="39"/>
    </location>
</feature>
<protein>
    <submittedName>
        <fullName evidence="2">Nucleoside recognition protein</fullName>
    </submittedName>
</protein>
<dbReference type="RefSeq" id="WP_048183971.1">
    <property type="nucleotide sequence ID" value="NZ_JXOJ01000003.1"/>
</dbReference>
<feature type="transmembrane region" description="Helical" evidence="1">
    <location>
        <begin position="260"/>
        <end position="280"/>
    </location>
</feature>